<accession>A0ABQ9YTF6</accession>
<dbReference type="Proteomes" id="UP001234178">
    <property type="component" value="Unassembled WGS sequence"/>
</dbReference>
<evidence type="ECO:0000313" key="3">
    <source>
        <dbReference type="Proteomes" id="UP001234178"/>
    </source>
</evidence>
<evidence type="ECO:0000256" key="1">
    <source>
        <dbReference type="SAM" id="MobiDB-lite"/>
    </source>
</evidence>
<organism evidence="2 3">
    <name type="scientific">Daphnia magna</name>
    <dbReference type="NCBI Taxonomy" id="35525"/>
    <lineage>
        <taxon>Eukaryota</taxon>
        <taxon>Metazoa</taxon>
        <taxon>Ecdysozoa</taxon>
        <taxon>Arthropoda</taxon>
        <taxon>Crustacea</taxon>
        <taxon>Branchiopoda</taxon>
        <taxon>Diplostraca</taxon>
        <taxon>Cladocera</taxon>
        <taxon>Anomopoda</taxon>
        <taxon>Daphniidae</taxon>
        <taxon>Daphnia</taxon>
    </lineage>
</organism>
<keyword evidence="3" id="KW-1185">Reference proteome</keyword>
<feature type="compositionally biased region" description="Acidic residues" evidence="1">
    <location>
        <begin position="1"/>
        <end position="20"/>
    </location>
</feature>
<evidence type="ECO:0000313" key="2">
    <source>
        <dbReference type="EMBL" id="KAK4003929.1"/>
    </source>
</evidence>
<protein>
    <submittedName>
        <fullName evidence="2">Uncharacterized protein</fullName>
    </submittedName>
</protein>
<reference evidence="2 3" key="1">
    <citation type="journal article" date="2023" name="Nucleic Acids Res.">
        <title>The hologenome of Daphnia magna reveals possible DNA methylation and microbiome-mediated evolution of the host genome.</title>
        <authorList>
            <person name="Chaturvedi A."/>
            <person name="Li X."/>
            <person name="Dhandapani V."/>
            <person name="Marshall H."/>
            <person name="Kissane S."/>
            <person name="Cuenca-Cambronero M."/>
            <person name="Asole G."/>
            <person name="Calvet F."/>
            <person name="Ruiz-Romero M."/>
            <person name="Marangio P."/>
            <person name="Guigo R."/>
            <person name="Rago D."/>
            <person name="Mirbahai L."/>
            <person name="Eastwood N."/>
            <person name="Colbourne J.K."/>
            <person name="Zhou J."/>
            <person name="Mallon E."/>
            <person name="Orsini L."/>
        </authorList>
    </citation>
    <scope>NUCLEOTIDE SEQUENCE [LARGE SCALE GENOMIC DNA]</scope>
    <source>
        <strain evidence="2">LRV0_1</strain>
    </source>
</reference>
<feature type="region of interest" description="Disordered" evidence="1">
    <location>
        <begin position="1"/>
        <end position="62"/>
    </location>
</feature>
<gene>
    <name evidence="2" type="ORF">OUZ56_005678</name>
</gene>
<proteinExistence type="predicted"/>
<dbReference type="EMBL" id="JAOYFB010000001">
    <property type="protein sequence ID" value="KAK4003929.1"/>
    <property type="molecule type" value="Genomic_DNA"/>
</dbReference>
<sequence>MVSLSEEEEPAIDGVAEEIPELWPPSLTDNDDGEPTNGPVKTFSNHHKNKRFRKFVAQQHLG</sequence>
<feature type="compositionally biased region" description="Basic residues" evidence="1">
    <location>
        <begin position="44"/>
        <end position="54"/>
    </location>
</feature>
<name>A0ABQ9YTF6_9CRUS</name>
<comment type="caution">
    <text evidence="2">The sequence shown here is derived from an EMBL/GenBank/DDBJ whole genome shotgun (WGS) entry which is preliminary data.</text>
</comment>